<dbReference type="PANTHER" id="PTHR37473:SF1">
    <property type="entry name" value="EF-HAND DOMAIN-CONTAINING PROTEIN"/>
    <property type="match status" value="1"/>
</dbReference>
<evidence type="ECO:0000313" key="4">
    <source>
        <dbReference type="Proteomes" id="UP000709295"/>
    </source>
</evidence>
<comment type="caution">
    <text evidence="3">The sequence shown here is derived from an EMBL/GenBank/DDBJ whole genome shotgun (WGS) entry which is preliminary data.</text>
</comment>
<dbReference type="PANTHER" id="PTHR37473">
    <property type="entry name" value="EF-HAND DOMAIN-CONTAINING PROTEIN"/>
    <property type="match status" value="1"/>
</dbReference>
<keyword evidence="1" id="KW-0175">Coiled coil</keyword>
<sequence>MDATEAREIAHCMSDEEDQQTQAARFKTPDGEDAVSWALQSVASILQRVQEAPGDEVSVELLVRQLERLPREARAHQLVPGNKIKTSGKARSKSAANIPIIRSRLLESKRKQAECDLKLLQNRIALLQQEESKAWKKIAQTKDRAQEILEMRLATLQRKEEKSMHQIERERQSRSAQKKQNGLKKESVIKKKHAAIQIISKKYQDVEQVKSESKRLKAERERLQLLQVEDARAKRQVIRRQEDALKKKKLQERQQVDEVAALRLMKKAIAEERQIREHRKKVQEMEEAERALIQRLQDEMDLA</sequence>
<dbReference type="AlphaFoldDB" id="A0A8J5IXV8"/>
<feature type="compositionally biased region" description="Basic and acidic residues" evidence="2">
    <location>
        <begin position="159"/>
        <end position="173"/>
    </location>
</feature>
<evidence type="ECO:0000256" key="2">
    <source>
        <dbReference type="SAM" id="MobiDB-lite"/>
    </source>
</evidence>
<feature type="coiled-coil region" evidence="1">
    <location>
        <begin position="199"/>
        <end position="299"/>
    </location>
</feature>
<feature type="compositionally biased region" description="Basic and acidic residues" evidence="2">
    <location>
        <begin position="1"/>
        <end position="14"/>
    </location>
</feature>
<dbReference type="EMBL" id="JAENGY010002192">
    <property type="protein sequence ID" value="KAG6945088.1"/>
    <property type="molecule type" value="Genomic_DNA"/>
</dbReference>
<organism evidence="3 4">
    <name type="scientific">Phytophthora aleatoria</name>
    <dbReference type="NCBI Taxonomy" id="2496075"/>
    <lineage>
        <taxon>Eukaryota</taxon>
        <taxon>Sar</taxon>
        <taxon>Stramenopiles</taxon>
        <taxon>Oomycota</taxon>
        <taxon>Peronosporomycetes</taxon>
        <taxon>Peronosporales</taxon>
        <taxon>Peronosporaceae</taxon>
        <taxon>Phytophthora</taxon>
    </lineage>
</organism>
<feature type="coiled-coil region" evidence="1">
    <location>
        <begin position="103"/>
        <end position="130"/>
    </location>
</feature>
<dbReference type="Proteomes" id="UP000709295">
    <property type="component" value="Unassembled WGS sequence"/>
</dbReference>
<gene>
    <name evidence="3" type="ORF">JG688_00016745</name>
</gene>
<feature type="region of interest" description="Disordered" evidence="2">
    <location>
        <begin position="1"/>
        <end position="21"/>
    </location>
</feature>
<keyword evidence="4" id="KW-1185">Reference proteome</keyword>
<evidence type="ECO:0000313" key="3">
    <source>
        <dbReference type="EMBL" id="KAG6945088.1"/>
    </source>
</evidence>
<protein>
    <submittedName>
        <fullName evidence="3">Uncharacterized protein</fullName>
    </submittedName>
</protein>
<name>A0A8J5IXV8_9STRA</name>
<proteinExistence type="predicted"/>
<accession>A0A8J5IXV8</accession>
<evidence type="ECO:0000256" key="1">
    <source>
        <dbReference type="SAM" id="Coils"/>
    </source>
</evidence>
<feature type="region of interest" description="Disordered" evidence="2">
    <location>
        <begin position="159"/>
        <end position="187"/>
    </location>
</feature>
<reference evidence="3" key="1">
    <citation type="submission" date="2021-01" db="EMBL/GenBank/DDBJ databases">
        <title>Phytophthora aleatoria, a newly-described species from Pinus radiata is distinct from Phytophthora cactorum isolates based on comparative genomics.</title>
        <authorList>
            <person name="Mcdougal R."/>
            <person name="Panda P."/>
            <person name="Williams N."/>
            <person name="Studholme D.J."/>
        </authorList>
    </citation>
    <scope>NUCLEOTIDE SEQUENCE</scope>
    <source>
        <strain evidence="3">NZFS 4037</strain>
    </source>
</reference>